<reference evidence="6" key="1">
    <citation type="journal article" date="2015" name="Microbiology">
        <title>Genome of Methanoregula boonei 6A8 reveals adaptations to oligotrophic peatland environments.</title>
        <authorList>
            <person name="Braeuer S."/>
            <person name="Cadillo-Quiroz H."/>
            <person name="Kyrpides N."/>
            <person name="Woyke T."/>
            <person name="Goodwin L."/>
            <person name="Detter C."/>
            <person name="Podell S."/>
            <person name="Yavitt J.B."/>
            <person name="Zinder S.H."/>
        </authorList>
    </citation>
    <scope>NUCLEOTIDE SEQUENCE [LARGE SCALE GENOMIC DNA]</scope>
    <source>
        <strain evidence="6">DSM 21154 / JCM 14090 / 6A8</strain>
    </source>
</reference>
<dbReference type="OrthoDB" id="8919at2157"/>
<dbReference type="InterPro" id="IPR000644">
    <property type="entry name" value="CBS_dom"/>
</dbReference>
<keyword evidence="6" id="KW-1185">Reference proteome</keyword>
<dbReference type="Gene3D" id="3.10.580.10">
    <property type="entry name" value="CBS-domain"/>
    <property type="match status" value="1"/>
</dbReference>
<dbReference type="PANTHER" id="PTHR43080:SF2">
    <property type="entry name" value="CBS DOMAIN-CONTAINING PROTEIN"/>
    <property type="match status" value="1"/>
</dbReference>
<dbReference type="CDD" id="cd04586">
    <property type="entry name" value="CBS_pair_BON_assoc"/>
    <property type="match status" value="1"/>
</dbReference>
<evidence type="ECO:0000256" key="1">
    <source>
        <dbReference type="ARBA" id="ARBA00023122"/>
    </source>
</evidence>
<dbReference type="STRING" id="456442.Mboo_0069"/>
<evidence type="ECO:0000313" key="5">
    <source>
        <dbReference type="EMBL" id="ABS54593.1"/>
    </source>
</evidence>
<organism evidence="5 6">
    <name type="scientific">Methanoregula boonei (strain DSM 21154 / JCM 14090 / 6A8)</name>
    <dbReference type="NCBI Taxonomy" id="456442"/>
    <lineage>
        <taxon>Archaea</taxon>
        <taxon>Methanobacteriati</taxon>
        <taxon>Methanobacteriota</taxon>
        <taxon>Stenosarchaea group</taxon>
        <taxon>Methanomicrobia</taxon>
        <taxon>Methanomicrobiales</taxon>
        <taxon>Methanoregulaceae</taxon>
        <taxon>Methanoregula</taxon>
    </lineage>
</organism>
<gene>
    <name evidence="5" type="ordered locus">Mboo_0069</name>
</gene>
<evidence type="ECO:0000313" key="6">
    <source>
        <dbReference type="Proteomes" id="UP000002408"/>
    </source>
</evidence>
<dbReference type="PANTHER" id="PTHR43080">
    <property type="entry name" value="CBS DOMAIN-CONTAINING PROTEIN CBSX3, MITOCHONDRIAL"/>
    <property type="match status" value="1"/>
</dbReference>
<dbReference type="Pfam" id="PF00571">
    <property type="entry name" value="CBS"/>
    <property type="match status" value="2"/>
</dbReference>
<dbReference type="RefSeq" id="WP_011991081.1">
    <property type="nucleotide sequence ID" value="NC_009712.1"/>
</dbReference>
<evidence type="ECO:0000259" key="4">
    <source>
        <dbReference type="PROSITE" id="PS51371"/>
    </source>
</evidence>
<evidence type="ECO:0000256" key="2">
    <source>
        <dbReference type="ARBA" id="ARBA00023167"/>
    </source>
</evidence>
<protein>
    <submittedName>
        <fullName evidence="5">Putative signal transduction protein with CBS domains</fullName>
    </submittedName>
</protein>
<keyword evidence="2" id="KW-0486">Methionine biosynthesis</keyword>
<dbReference type="GO" id="GO:0009086">
    <property type="term" value="P:methionine biosynthetic process"/>
    <property type="evidence" value="ECO:0007669"/>
    <property type="project" value="UniProtKB-KW"/>
</dbReference>
<dbReference type="eggNOG" id="arCOG00606">
    <property type="taxonomic scope" value="Archaea"/>
</dbReference>
<dbReference type="Proteomes" id="UP000002408">
    <property type="component" value="Chromosome"/>
</dbReference>
<keyword evidence="2" id="KW-0028">Amino-acid biosynthesis</keyword>
<dbReference type="HOGENOM" id="CLU_040681_9_1_2"/>
<evidence type="ECO:0000256" key="3">
    <source>
        <dbReference type="PROSITE-ProRule" id="PRU00703"/>
    </source>
</evidence>
<dbReference type="PROSITE" id="PS51371">
    <property type="entry name" value="CBS"/>
    <property type="match status" value="2"/>
</dbReference>
<name>A7I4D2_METB6</name>
<proteinExistence type="predicted"/>
<dbReference type="EMBL" id="CP000780">
    <property type="protein sequence ID" value="ABS54593.1"/>
    <property type="molecule type" value="Genomic_DNA"/>
</dbReference>
<feature type="domain" description="CBS" evidence="4">
    <location>
        <begin position="7"/>
        <end position="65"/>
    </location>
</feature>
<dbReference type="AlphaFoldDB" id="A7I4D2"/>
<accession>A7I4D2</accession>
<keyword evidence="1 3" id="KW-0129">CBS domain</keyword>
<dbReference type="GeneID" id="5411718"/>
<dbReference type="SUPFAM" id="SSF54631">
    <property type="entry name" value="CBS-domain pair"/>
    <property type="match status" value="1"/>
</dbReference>
<dbReference type="InterPro" id="IPR046342">
    <property type="entry name" value="CBS_dom_sf"/>
</dbReference>
<sequence length="158" mass="17203">MLVSEAMTKNPLTCTVNTPLRDAVAILREHHIGGLPVLDGESLAGIITESDILAQLATHKLSDDLWLPSPLEIIEVPIREYINWEKTKDALRNIGDLPVKKVMTHPVITATGDMDIEDAAALMLKERIARLPVTDGKKLIGILTRADIVQAVGASRSL</sequence>
<dbReference type="InterPro" id="IPR051257">
    <property type="entry name" value="Diverse_CBS-Domain"/>
</dbReference>
<dbReference type="KEGG" id="mbn:Mboo_0069"/>
<dbReference type="SMART" id="SM00116">
    <property type="entry name" value="CBS"/>
    <property type="match status" value="2"/>
</dbReference>
<feature type="domain" description="CBS" evidence="4">
    <location>
        <begin position="103"/>
        <end position="158"/>
    </location>
</feature>